<feature type="transmembrane region" description="Helical" evidence="8">
    <location>
        <begin position="431"/>
        <end position="451"/>
    </location>
</feature>
<feature type="transmembrane region" description="Helical" evidence="8">
    <location>
        <begin position="337"/>
        <end position="358"/>
    </location>
</feature>
<dbReference type="GO" id="GO:0005337">
    <property type="term" value="F:nucleoside transmembrane transporter activity"/>
    <property type="evidence" value="ECO:0007669"/>
    <property type="project" value="InterPro"/>
</dbReference>
<dbReference type="Pfam" id="PF01733">
    <property type="entry name" value="Nucleoside_tran"/>
    <property type="match status" value="2"/>
</dbReference>
<evidence type="ECO:0000256" key="6">
    <source>
        <dbReference type="ARBA" id="ARBA00023136"/>
    </source>
</evidence>
<feature type="transmembrane region" description="Helical" evidence="8">
    <location>
        <begin position="500"/>
        <end position="524"/>
    </location>
</feature>
<feature type="transmembrane region" description="Helical" evidence="8">
    <location>
        <begin position="164"/>
        <end position="184"/>
    </location>
</feature>
<feature type="region of interest" description="Disordered" evidence="7">
    <location>
        <begin position="69"/>
        <end position="135"/>
    </location>
</feature>
<evidence type="ECO:0000256" key="7">
    <source>
        <dbReference type="SAM" id="MobiDB-lite"/>
    </source>
</evidence>
<feature type="transmembrane region" description="Helical" evidence="8">
    <location>
        <begin position="242"/>
        <end position="262"/>
    </location>
</feature>
<evidence type="ECO:0000256" key="5">
    <source>
        <dbReference type="ARBA" id="ARBA00022989"/>
    </source>
</evidence>
<evidence type="ECO:0000256" key="3">
    <source>
        <dbReference type="ARBA" id="ARBA00022448"/>
    </source>
</evidence>
<feature type="transmembrane region" description="Helical" evidence="8">
    <location>
        <begin position="536"/>
        <end position="562"/>
    </location>
</feature>
<feature type="transmembrane region" description="Helical" evidence="8">
    <location>
        <begin position="301"/>
        <end position="325"/>
    </location>
</feature>
<evidence type="ECO:0000256" key="2">
    <source>
        <dbReference type="ARBA" id="ARBA00007965"/>
    </source>
</evidence>
<reference evidence="9 10" key="1">
    <citation type="submission" date="2019-07" db="EMBL/GenBank/DDBJ databases">
        <title>Draft genome assembly of a fouling barnacle, Amphibalanus amphitrite (Darwin, 1854): The first reference genome for Thecostraca.</title>
        <authorList>
            <person name="Kim W."/>
        </authorList>
    </citation>
    <scope>NUCLEOTIDE SEQUENCE [LARGE SCALE GENOMIC DNA]</scope>
    <source>
        <strain evidence="9">SNU_AA5</strain>
        <tissue evidence="9">Soma without cirri and trophi</tissue>
    </source>
</reference>
<keyword evidence="6 8" id="KW-0472">Membrane</keyword>
<dbReference type="PRINTS" id="PR01130">
    <property type="entry name" value="DERENTRNSPRT"/>
</dbReference>
<dbReference type="InterPro" id="IPR002259">
    <property type="entry name" value="Eqnu_transpt"/>
</dbReference>
<dbReference type="GO" id="GO:0005886">
    <property type="term" value="C:plasma membrane"/>
    <property type="evidence" value="ECO:0007669"/>
    <property type="project" value="TreeGrafter"/>
</dbReference>
<evidence type="ECO:0000256" key="4">
    <source>
        <dbReference type="ARBA" id="ARBA00022692"/>
    </source>
</evidence>
<feature type="region of interest" description="Disordered" evidence="7">
    <location>
        <begin position="1"/>
        <end position="40"/>
    </location>
</feature>
<keyword evidence="4 8" id="KW-0812">Transmembrane</keyword>
<proteinExistence type="inferred from homology"/>
<keyword evidence="10" id="KW-1185">Reference proteome</keyword>
<feature type="transmembrane region" description="Helical" evidence="8">
    <location>
        <begin position="210"/>
        <end position="230"/>
    </location>
</feature>
<dbReference type="AlphaFoldDB" id="A0A6A4X2K2"/>
<comment type="subcellular location">
    <subcellularLocation>
        <location evidence="1">Membrane</location>
        <topology evidence="1">Multi-pass membrane protein</topology>
    </subcellularLocation>
</comment>
<feature type="compositionally biased region" description="Low complexity" evidence="7">
    <location>
        <begin position="119"/>
        <end position="131"/>
    </location>
</feature>
<comment type="caution">
    <text evidence="9">The sequence shown here is derived from an EMBL/GenBank/DDBJ whole genome shotgun (WGS) entry which is preliminary data.</text>
</comment>
<accession>A0A6A4X2K2</accession>
<dbReference type="PANTHER" id="PTHR10332:SF80">
    <property type="entry name" value="EQUILIBRATIVE NUCLEOSIDE TRANSPORTER 2, ISOFORM A"/>
    <property type="match status" value="1"/>
</dbReference>
<evidence type="ECO:0000313" key="10">
    <source>
        <dbReference type="Proteomes" id="UP000440578"/>
    </source>
</evidence>
<feature type="transmembrane region" description="Helical" evidence="8">
    <location>
        <begin position="268"/>
        <end position="289"/>
    </location>
</feature>
<evidence type="ECO:0000256" key="1">
    <source>
        <dbReference type="ARBA" id="ARBA00004141"/>
    </source>
</evidence>
<dbReference type="EMBL" id="VIIS01000220">
    <property type="protein sequence ID" value="KAF0311699.1"/>
    <property type="molecule type" value="Genomic_DNA"/>
</dbReference>
<keyword evidence="3" id="KW-0813">Transport</keyword>
<comment type="similarity">
    <text evidence="2">Belongs to the SLC29A/ENT transporter (TC 2.A.57) family.</text>
</comment>
<organism evidence="9 10">
    <name type="scientific">Amphibalanus amphitrite</name>
    <name type="common">Striped barnacle</name>
    <name type="synonym">Balanus amphitrite</name>
    <dbReference type="NCBI Taxonomy" id="1232801"/>
    <lineage>
        <taxon>Eukaryota</taxon>
        <taxon>Metazoa</taxon>
        <taxon>Ecdysozoa</taxon>
        <taxon>Arthropoda</taxon>
        <taxon>Crustacea</taxon>
        <taxon>Multicrustacea</taxon>
        <taxon>Cirripedia</taxon>
        <taxon>Thoracica</taxon>
        <taxon>Thoracicalcarea</taxon>
        <taxon>Balanomorpha</taxon>
        <taxon>Balanoidea</taxon>
        <taxon>Balanidae</taxon>
        <taxon>Amphibalaninae</taxon>
        <taxon>Amphibalanus</taxon>
    </lineage>
</organism>
<feature type="transmembrane region" description="Helical" evidence="8">
    <location>
        <begin position="463"/>
        <end position="480"/>
    </location>
</feature>
<name>A0A6A4X2K2_AMPAM</name>
<dbReference type="PANTHER" id="PTHR10332">
    <property type="entry name" value="EQUILIBRATIVE NUCLEOSIDE TRANSPORTER"/>
    <property type="match status" value="1"/>
</dbReference>
<keyword evidence="5 8" id="KW-1133">Transmembrane helix</keyword>
<protein>
    <submittedName>
        <fullName evidence="9">Equilibrative nucleoside transporter 3</fullName>
    </submittedName>
</protein>
<evidence type="ECO:0000256" key="8">
    <source>
        <dbReference type="SAM" id="Phobius"/>
    </source>
</evidence>
<sequence length="568" mass="62952">MRTKYDLDASREGDRSQLSSESHPFVDPASAPRPLVYTPRDEPVKLSPAWEASNVPPEQLNFLDVTAEKLPDDEPPHDSAMVSGVSCAGGGGADGEAAPLASTEDLSGSALGTPRTLVRQQPPSRPAGPAARGRDVSKRIYDQMRLGEVEQLELQQEPTDSCSLIYLVFVLHGIGTLMPWNMFITAKDYFVNYKLSEAHTGVVSEYATNFLPYVGFASHIPSVLINWINVFARMGGSLARRIIWSLCVITMVFIFTVILAMVDSSRWPGPFFFTTITSVVILNVANGIYQNSVYGLAARLPFRYTGAVVLGSNISGTVTALIKILSIAMAPNPRTAAIYYFITALFILLACFDTYFALPLSRFYRYHKLKSLRAGSEAHGPSTAVPYWHIFKKAFPQLLNVFLVFFVTLSVFPTVLADINMVDEDFFVPKQYFAAVLCFFTFNFTAMLGNLMPNLFVMPTPRWLWLPVVLRFAFIPYFVLCNYLPVHVERVTPVYINNDWAYWGMVVLLGLSSGYFSSLGMMYCPRTVEPQFASTAGMFGAAALVTGVCSGVQFSLVLSWFVQNVNFA</sequence>
<feature type="compositionally biased region" description="Basic and acidic residues" evidence="7">
    <location>
        <begin position="1"/>
        <end position="15"/>
    </location>
</feature>
<dbReference type="Proteomes" id="UP000440578">
    <property type="component" value="Unassembled WGS sequence"/>
</dbReference>
<feature type="transmembrane region" description="Helical" evidence="8">
    <location>
        <begin position="398"/>
        <end position="419"/>
    </location>
</feature>
<gene>
    <name evidence="9" type="primary">SLC29A3</name>
    <name evidence="9" type="ORF">FJT64_017540</name>
</gene>
<dbReference type="OrthoDB" id="6392443at2759"/>
<evidence type="ECO:0000313" key="9">
    <source>
        <dbReference type="EMBL" id="KAF0311699.1"/>
    </source>
</evidence>